<feature type="compositionally biased region" description="Polar residues" evidence="1">
    <location>
        <begin position="163"/>
        <end position="173"/>
    </location>
</feature>
<organism evidence="2 3">
    <name type="scientific">Phyllosticta citrichinensis</name>
    <dbReference type="NCBI Taxonomy" id="1130410"/>
    <lineage>
        <taxon>Eukaryota</taxon>
        <taxon>Fungi</taxon>
        <taxon>Dikarya</taxon>
        <taxon>Ascomycota</taxon>
        <taxon>Pezizomycotina</taxon>
        <taxon>Dothideomycetes</taxon>
        <taxon>Dothideomycetes incertae sedis</taxon>
        <taxon>Botryosphaeriales</taxon>
        <taxon>Phyllostictaceae</taxon>
        <taxon>Phyllosticta</taxon>
    </lineage>
</organism>
<evidence type="ECO:0000313" key="3">
    <source>
        <dbReference type="Proteomes" id="UP001456524"/>
    </source>
</evidence>
<comment type="caution">
    <text evidence="2">The sequence shown here is derived from an EMBL/GenBank/DDBJ whole genome shotgun (WGS) entry which is preliminary data.</text>
</comment>
<feature type="compositionally biased region" description="Low complexity" evidence="1">
    <location>
        <begin position="128"/>
        <end position="140"/>
    </location>
</feature>
<accession>A0ABR1XEJ2</accession>
<protein>
    <submittedName>
        <fullName evidence="2">Uncharacterized protein</fullName>
    </submittedName>
</protein>
<feature type="region of interest" description="Disordered" evidence="1">
    <location>
        <begin position="163"/>
        <end position="199"/>
    </location>
</feature>
<feature type="compositionally biased region" description="Basic and acidic residues" evidence="1">
    <location>
        <begin position="330"/>
        <end position="350"/>
    </location>
</feature>
<sequence length="384" mass="40057">MSVGVGVEKRTGVSGCPSAGAPDLPQAQARPKARATTQTLNTIASTSPPSHLIALAARHTSAYVACPAYHAPQSPRKGCIRREPVSSAASPRTIPLRPAQRSLMARPGSAGHTLKPIGQASPLAQEQTSSTSPAPSTTASGFDALDTLDTMAKNLRSMASAISGNAATSSTRSAPAETALTATARPQRMPGGHGTTTDEQSQICALTSAWSSGFDSVRAATESLWGPPCDATLPRATRESVYLLKVLQRSLVCGAPGAAWEQMGGLRGLAQGMTACGGSTWFLPRQAGREEALDQVIPRLGARDVAGQRTTSARAVPEPWTTAIRGAVGESKKKAARRDWQQPGRWEDGINSRTSDGELAAAGAYAVGQEKRGGERRWNTTAWA</sequence>
<keyword evidence="3" id="KW-1185">Reference proteome</keyword>
<feature type="region of interest" description="Disordered" evidence="1">
    <location>
        <begin position="1"/>
        <end position="31"/>
    </location>
</feature>
<feature type="region of interest" description="Disordered" evidence="1">
    <location>
        <begin position="121"/>
        <end position="142"/>
    </location>
</feature>
<evidence type="ECO:0000256" key="1">
    <source>
        <dbReference type="SAM" id="MobiDB-lite"/>
    </source>
</evidence>
<reference evidence="2 3" key="1">
    <citation type="journal article" date="2022" name="G3 (Bethesda)">
        <title>Enemy or ally: a genomic approach to elucidate the lifestyle of Phyllosticta citrichinaensis.</title>
        <authorList>
            <person name="Buijs V.A."/>
            <person name="Groenewald J.Z."/>
            <person name="Haridas S."/>
            <person name="LaButti K.M."/>
            <person name="Lipzen A."/>
            <person name="Martin F.M."/>
            <person name="Barry K."/>
            <person name="Grigoriev I.V."/>
            <person name="Crous P.W."/>
            <person name="Seidl M.F."/>
        </authorList>
    </citation>
    <scope>NUCLEOTIDE SEQUENCE [LARGE SCALE GENOMIC DNA]</scope>
    <source>
        <strain evidence="2 3">CBS 129764</strain>
    </source>
</reference>
<feature type="region of interest" description="Disordered" evidence="1">
    <location>
        <begin position="329"/>
        <end position="357"/>
    </location>
</feature>
<proteinExistence type="predicted"/>
<dbReference type="EMBL" id="JBBWUH010000021">
    <property type="protein sequence ID" value="KAK8151032.1"/>
    <property type="molecule type" value="Genomic_DNA"/>
</dbReference>
<gene>
    <name evidence="2" type="ORF">IWX90DRAFT_498873</name>
</gene>
<name>A0ABR1XEJ2_9PEZI</name>
<evidence type="ECO:0000313" key="2">
    <source>
        <dbReference type="EMBL" id="KAK8151032.1"/>
    </source>
</evidence>
<dbReference type="Proteomes" id="UP001456524">
    <property type="component" value="Unassembled WGS sequence"/>
</dbReference>